<feature type="domain" description="CobE/GbiG C-terminal" evidence="1">
    <location>
        <begin position="11"/>
        <end position="127"/>
    </location>
</feature>
<dbReference type="SUPFAM" id="SSF159664">
    <property type="entry name" value="CobE/GbiG C-terminal domain-like"/>
    <property type="match status" value="1"/>
</dbReference>
<reference evidence="2" key="1">
    <citation type="submission" date="2016-08" db="EMBL/GenBank/DDBJ databases">
        <authorList>
            <person name="Seilhamer J.J."/>
        </authorList>
    </citation>
    <scope>NUCLEOTIDE SEQUENCE</scope>
    <source>
        <strain evidence="2">86</strain>
    </source>
</reference>
<evidence type="ECO:0000259" key="1">
    <source>
        <dbReference type="Pfam" id="PF01890"/>
    </source>
</evidence>
<accession>A0A212LJX9</accession>
<dbReference type="InterPro" id="IPR036518">
    <property type="entry name" value="CobE/GbiG_C_sf"/>
</dbReference>
<dbReference type="PANTHER" id="PTHR37477">
    <property type="entry name" value="COBALT-PRECORRIN-5A HYDROLASE"/>
    <property type="match status" value="1"/>
</dbReference>
<dbReference type="EMBL" id="FMJD01000010">
    <property type="protein sequence ID" value="SCM77833.1"/>
    <property type="molecule type" value="Genomic_DNA"/>
</dbReference>
<dbReference type="InterPro" id="IPR002750">
    <property type="entry name" value="CobE/GbiG_C"/>
</dbReference>
<name>A0A212LJX9_9HYPH</name>
<evidence type="ECO:0000313" key="2">
    <source>
        <dbReference type="EMBL" id="SCM77833.1"/>
    </source>
</evidence>
<dbReference type="AlphaFoldDB" id="A0A212LJX9"/>
<dbReference type="GO" id="GO:0009236">
    <property type="term" value="P:cobalamin biosynthetic process"/>
    <property type="evidence" value="ECO:0007669"/>
    <property type="project" value="InterPro"/>
</dbReference>
<dbReference type="Gene3D" id="3.30.420.180">
    <property type="entry name" value="CobE/GbiG C-terminal domain"/>
    <property type="match status" value="1"/>
</dbReference>
<proteinExistence type="predicted"/>
<organism evidence="2">
    <name type="scientific">uncultured Pleomorphomonas sp</name>
    <dbReference type="NCBI Taxonomy" id="442121"/>
    <lineage>
        <taxon>Bacteria</taxon>
        <taxon>Pseudomonadati</taxon>
        <taxon>Pseudomonadota</taxon>
        <taxon>Alphaproteobacteria</taxon>
        <taxon>Hyphomicrobiales</taxon>
        <taxon>Pleomorphomonadaceae</taxon>
        <taxon>Pleomorphomonas</taxon>
        <taxon>environmental samples</taxon>
    </lineage>
</organism>
<dbReference type="InterPro" id="IPR052553">
    <property type="entry name" value="CbiG_hydrolase"/>
</dbReference>
<sequence>MDLGEAVSGRLAIGVGCRQGVPAEAIVRLIETATAGLAPAVGLFTIEDKRGEAGLSEAAERLALPLVFLSRDALATVADRVVTPSPSALARFGVPSVAEAAALAAFAGRARLVVPRRAEGGVTVAVAEEVSE</sequence>
<protein>
    <submittedName>
        <fullName evidence="2">Putative CobE protein</fullName>
    </submittedName>
</protein>
<gene>
    <name evidence="2" type="ORF">KL86PLE_60148</name>
</gene>
<dbReference type="PANTHER" id="PTHR37477:SF1">
    <property type="entry name" value="COBALT-PRECORRIN-5A HYDROLASE"/>
    <property type="match status" value="1"/>
</dbReference>
<dbReference type="Pfam" id="PF01890">
    <property type="entry name" value="CbiG_C"/>
    <property type="match status" value="1"/>
</dbReference>